<evidence type="ECO:0000313" key="12">
    <source>
        <dbReference type="Proteomes" id="UP000053424"/>
    </source>
</evidence>
<evidence type="ECO:0000256" key="3">
    <source>
        <dbReference type="ARBA" id="ARBA00014923"/>
    </source>
</evidence>
<dbReference type="STRING" id="686832.A0A0C2YZU1"/>
<keyword evidence="6" id="KW-0443">Lipid metabolism</keyword>
<evidence type="ECO:0000256" key="1">
    <source>
        <dbReference type="ARBA" id="ARBA00006499"/>
    </source>
</evidence>
<dbReference type="InterPro" id="IPR029058">
    <property type="entry name" value="AB_hydrolase_fold"/>
</dbReference>
<dbReference type="EC" id="3.1.2.22" evidence="2"/>
<sequence>MAVAPVLKFLTVPAASKHTATVIFVHGLGDTGHGWKPVADMFKVDTALAHVKWLLPHSPIQAVKANMGIEMPSWFDIYSFGFDTTEDEGGMLKSAGMINELIKHEIDVNGIDPSRIVLGGFSQGGTMSLLAGLTGPHRLAGLVVLSGWLPLRHKFKAMASQNAASTPIFWGTGSADPLVKAQFAEDSSKFLIDQVGIPVAKPGEFGGLSYNVYEGMGHATVPKELDELKAFIKKAIPESK</sequence>
<keyword evidence="12" id="KW-1185">Reference proteome</keyword>
<comment type="catalytic activity">
    <reaction evidence="9">
        <text>S-hexadecanoyl-L-cysteinyl-[protein] + H2O = L-cysteinyl-[protein] + hexadecanoate + H(+)</text>
        <dbReference type="Rhea" id="RHEA:19233"/>
        <dbReference type="Rhea" id="RHEA-COMP:10131"/>
        <dbReference type="Rhea" id="RHEA-COMP:11032"/>
        <dbReference type="ChEBI" id="CHEBI:7896"/>
        <dbReference type="ChEBI" id="CHEBI:15377"/>
        <dbReference type="ChEBI" id="CHEBI:15378"/>
        <dbReference type="ChEBI" id="CHEBI:29950"/>
        <dbReference type="ChEBI" id="CHEBI:74151"/>
        <dbReference type="EC" id="3.1.2.22"/>
    </reaction>
</comment>
<keyword evidence="6" id="KW-0276">Fatty acid metabolism</keyword>
<keyword evidence="4" id="KW-0719">Serine esterase</keyword>
<dbReference type="EMBL" id="KN831771">
    <property type="protein sequence ID" value="KIM46497.1"/>
    <property type="molecule type" value="Genomic_DNA"/>
</dbReference>
<protein>
    <recommendedName>
        <fullName evidence="3">Acyl-protein thioesterase 1</fullName>
        <ecNumber evidence="2">3.1.2.22</ecNumber>
    </recommendedName>
    <alternativeName>
        <fullName evidence="8">Palmitoyl-protein hydrolase</fullName>
    </alternativeName>
</protein>
<evidence type="ECO:0000256" key="5">
    <source>
        <dbReference type="ARBA" id="ARBA00022801"/>
    </source>
</evidence>
<evidence type="ECO:0000256" key="6">
    <source>
        <dbReference type="ARBA" id="ARBA00022832"/>
    </source>
</evidence>
<dbReference type="Gene3D" id="3.40.50.1820">
    <property type="entry name" value="alpha/beta hydrolase"/>
    <property type="match status" value="1"/>
</dbReference>
<dbReference type="PANTHER" id="PTHR10655:SF17">
    <property type="entry name" value="LYSOPHOSPHOLIPASE-LIKE PROTEIN 1"/>
    <property type="match status" value="1"/>
</dbReference>
<organism evidence="11 12">
    <name type="scientific">Hebeloma cylindrosporum</name>
    <dbReference type="NCBI Taxonomy" id="76867"/>
    <lineage>
        <taxon>Eukaryota</taxon>
        <taxon>Fungi</taxon>
        <taxon>Dikarya</taxon>
        <taxon>Basidiomycota</taxon>
        <taxon>Agaricomycotina</taxon>
        <taxon>Agaricomycetes</taxon>
        <taxon>Agaricomycetidae</taxon>
        <taxon>Agaricales</taxon>
        <taxon>Agaricineae</taxon>
        <taxon>Hymenogastraceae</taxon>
        <taxon>Hebeloma</taxon>
    </lineage>
</organism>
<evidence type="ECO:0000256" key="4">
    <source>
        <dbReference type="ARBA" id="ARBA00022487"/>
    </source>
</evidence>
<dbReference type="InterPro" id="IPR050565">
    <property type="entry name" value="LYPA1-2/EST-like"/>
</dbReference>
<evidence type="ECO:0000256" key="8">
    <source>
        <dbReference type="ARBA" id="ARBA00031195"/>
    </source>
</evidence>
<gene>
    <name evidence="11" type="ORF">M413DRAFT_441584</name>
</gene>
<comment type="similarity">
    <text evidence="1">Belongs to the AB hydrolase superfamily. AB hydrolase 2 family.</text>
</comment>
<dbReference type="GO" id="GO:0052689">
    <property type="term" value="F:carboxylic ester hydrolase activity"/>
    <property type="evidence" value="ECO:0007669"/>
    <property type="project" value="UniProtKB-KW"/>
</dbReference>
<dbReference type="AlphaFoldDB" id="A0A0C2YZU1"/>
<dbReference type="GO" id="GO:0008474">
    <property type="term" value="F:palmitoyl-(protein) hydrolase activity"/>
    <property type="evidence" value="ECO:0007669"/>
    <property type="project" value="UniProtKB-EC"/>
</dbReference>
<name>A0A0C2YZU1_HEBCY</name>
<dbReference type="GO" id="GO:0006631">
    <property type="term" value="P:fatty acid metabolic process"/>
    <property type="evidence" value="ECO:0007669"/>
    <property type="project" value="UniProtKB-KW"/>
</dbReference>
<dbReference type="OrthoDB" id="2418081at2759"/>
<accession>A0A0C2YZU1</accession>
<dbReference type="Proteomes" id="UP000053424">
    <property type="component" value="Unassembled WGS sequence"/>
</dbReference>
<dbReference type="InterPro" id="IPR003140">
    <property type="entry name" value="PLipase/COase/thioEstase"/>
</dbReference>
<dbReference type="Pfam" id="PF02230">
    <property type="entry name" value="Abhydrolase_2"/>
    <property type="match status" value="1"/>
</dbReference>
<feature type="domain" description="Phospholipase/carboxylesterase/thioesterase" evidence="10">
    <location>
        <begin position="12"/>
        <end position="235"/>
    </location>
</feature>
<evidence type="ECO:0000256" key="2">
    <source>
        <dbReference type="ARBA" id="ARBA00012423"/>
    </source>
</evidence>
<evidence type="ECO:0000313" key="11">
    <source>
        <dbReference type="EMBL" id="KIM46497.1"/>
    </source>
</evidence>
<evidence type="ECO:0000256" key="7">
    <source>
        <dbReference type="ARBA" id="ARBA00029392"/>
    </source>
</evidence>
<reference evidence="12" key="2">
    <citation type="submission" date="2015-01" db="EMBL/GenBank/DDBJ databases">
        <title>Evolutionary Origins and Diversification of the Mycorrhizal Mutualists.</title>
        <authorList>
            <consortium name="DOE Joint Genome Institute"/>
            <consortium name="Mycorrhizal Genomics Consortium"/>
            <person name="Kohler A."/>
            <person name="Kuo A."/>
            <person name="Nagy L.G."/>
            <person name="Floudas D."/>
            <person name="Copeland A."/>
            <person name="Barry K.W."/>
            <person name="Cichocki N."/>
            <person name="Veneault-Fourrey C."/>
            <person name="LaButti K."/>
            <person name="Lindquist E.A."/>
            <person name="Lipzen A."/>
            <person name="Lundell T."/>
            <person name="Morin E."/>
            <person name="Murat C."/>
            <person name="Riley R."/>
            <person name="Ohm R."/>
            <person name="Sun H."/>
            <person name="Tunlid A."/>
            <person name="Henrissat B."/>
            <person name="Grigoriev I.V."/>
            <person name="Hibbett D.S."/>
            <person name="Martin F."/>
        </authorList>
    </citation>
    <scope>NUCLEOTIDE SEQUENCE [LARGE SCALE GENOMIC DNA]</scope>
    <source>
        <strain evidence="12">h7</strain>
    </source>
</reference>
<reference evidence="11 12" key="1">
    <citation type="submission" date="2014-04" db="EMBL/GenBank/DDBJ databases">
        <authorList>
            <consortium name="DOE Joint Genome Institute"/>
            <person name="Kuo A."/>
            <person name="Gay G."/>
            <person name="Dore J."/>
            <person name="Kohler A."/>
            <person name="Nagy L.G."/>
            <person name="Floudas D."/>
            <person name="Copeland A."/>
            <person name="Barry K.W."/>
            <person name="Cichocki N."/>
            <person name="Veneault-Fourrey C."/>
            <person name="LaButti K."/>
            <person name="Lindquist E.A."/>
            <person name="Lipzen A."/>
            <person name="Lundell T."/>
            <person name="Morin E."/>
            <person name="Murat C."/>
            <person name="Sun H."/>
            <person name="Tunlid A."/>
            <person name="Henrissat B."/>
            <person name="Grigoriev I.V."/>
            <person name="Hibbett D.S."/>
            <person name="Martin F."/>
            <person name="Nordberg H.P."/>
            <person name="Cantor M.N."/>
            <person name="Hua S.X."/>
        </authorList>
    </citation>
    <scope>NUCLEOTIDE SEQUENCE [LARGE SCALE GENOMIC DNA]</scope>
    <source>
        <strain evidence="12">h7</strain>
    </source>
</reference>
<dbReference type="PANTHER" id="PTHR10655">
    <property type="entry name" value="LYSOPHOSPHOLIPASE-RELATED"/>
    <property type="match status" value="1"/>
</dbReference>
<dbReference type="GO" id="GO:0005737">
    <property type="term" value="C:cytoplasm"/>
    <property type="evidence" value="ECO:0007669"/>
    <property type="project" value="TreeGrafter"/>
</dbReference>
<dbReference type="SUPFAM" id="SSF53474">
    <property type="entry name" value="alpha/beta-Hydrolases"/>
    <property type="match status" value="1"/>
</dbReference>
<evidence type="ECO:0000259" key="10">
    <source>
        <dbReference type="Pfam" id="PF02230"/>
    </source>
</evidence>
<keyword evidence="5" id="KW-0378">Hydrolase</keyword>
<evidence type="ECO:0000256" key="9">
    <source>
        <dbReference type="ARBA" id="ARBA00047337"/>
    </source>
</evidence>
<comment type="function">
    <text evidence="7">Hydrolyzes fatty acids from S-acylated cysteine residues in proteins with a strong preference for palmitoylated G-alpha proteins over other acyl substrates. Mediates the deacylation of G-alpha proteins such as GPA1 in vivo, but has weak or no activity toward palmitoylated Ras proteins. Has weak lysophospholipase activity in vitro; however such activity may not exist in vivo.</text>
</comment>
<proteinExistence type="inferred from homology"/>
<dbReference type="HOGENOM" id="CLU_049413_3_8_1"/>